<dbReference type="PROSITE" id="PS50943">
    <property type="entry name" value="HTH_CROC1"/>
    <property type="match status" value="1"/>
</dbReference>
<protein>
    <submittedName>
        <fullName evidence="2">Transcriptional regulator with XRE-family HTH domain</fullName>
    </submittedName>
</protein>
<dbReference type="EMBL" id="JACHJL010000002">
    <property type="protein sequence ID" value="MBB5933863.1"/>
    <property type="molecule type" value="Genomic_DNA"/>
</dbReference>
<keyword evidence="3" id="KW-1185">Reference proteome</keyword>
<evidence type="ECO:0000313" key="3">
    <source>
        <dbReference type="Proteomes" id="UP000588098"/>
    </source>
</evidence>
<comment type="caution">
    <text evidence="2">The sequence shown here is derived from an EMBL/GenBank/DDBJ whole genome shotgun (WGS) entry which is preliminary data.</text>
</comment>
<accession>A0A7W9Q596</accession>
<feature type="domain" description="HTH cro/C1-type" evidence="1">
    <location>
        <begin position="18"/>
        <end position="73"/>
    </location>
</feature>
<proteinExistence type="predicted"/>
<dbReference type="GO" id="GO:0003677">
    <property type="term" value="F:DNA binding"/>
    <property type="evidence" value="ECO:0007669"/>
    <property type="project" value="InterPro"/>
</dbReference>
<dbReference type="Proteomes" id="UP000588098">
    <property type="component" value="Unassembled WGS sequence"/>
</dbReference>
<sequence length="283" mass="31222">MPARTTTTARQERLGAELRKLRERAGLTARDAARGLAIDHTKISHMEAGRVGVSAERLRSLASFYACPDTAFVDALAVMAEERHRGWWEEYRDALAAAFFDLAELEHHASSIRTSEIFHIPGLLQTECHARALISYAEPAINGADLEARVAFRMRRRAVLEGEEAVTYEAVVHEAALRMRVADRDVSRAQLNFLLQASERPNVTLRAIPFDVDGFGGAGFSMVIVGGPVPQLDTVLLDAAFGGVFLDAEAQVAKYRSLFQTVRESSLGTAESRDLIRRIAQDM</sequence>
<organism evidence="2 3">
    <name type="scientific">Streptomyces zagrosensis</name>
    <dbReference type="NCBI Taxonomy" id="1042984"/>
    <lineage>
        <taxon>Bacteria</taxon>
        <taxon>Bacillati</taxon>
        <taxon>Actinomycetota</taxon>
        <taxon>Actinomycetes</taxon>
        <taxon>Kitasatosporales</taxon>
        <taxon>Streptomycetaceae</taxon>
        <taxon>Streptomyces</taxon>
    </lineage>
</organism>
<dbReference type="InterPro" id="IPR001387">
    <property type="entry name" value="Cro/C1-type_HTH"/>
</dbReference>
<evidence type="ECO:0000313" key="2">
    <source>
        <dbReference type="EMBL" id="MBB5933863.1"/>
    </source>
</evidence>
<evidence type="ECO:0000259" key="1">
    <source>
        <dbReference type="PROSITE" id="PS50943"/>
    </source>
</evidence>
<dbReference type="RefSeq" id="WP_184569183.1">
    <property type="nucleotide sequence ID" value="NZ_JACHJL010000002.1"/>
</dbReference>
<dbReference type="CDD" id="cd00093">
    <property type="entry name" value="HTH_XRE"/>
    <property type="match status" value="1"/>
</dbReference>
<dbReference type="SMART" id="SM00530">
    <property type="entry name" value="HTH_XRE"/>
    <property type="match status" value="1"/>
</dbReference>
<dbReference type="Pfam" id="PF13560">
    <property type="entry name" value="HTH_31"/>
    <property type="match status" value="1"/>
</dbReference>
<dbReference type="Gene3D" id="1.10.260.40">
    <property type="entry name" value="lambda repressor-like DNA-binding domains"/>
    <property type="match status" value="1"/>
</dbReference>
<dbReference type="InterPro" id="IPR043917">
    <property type="entry name" value="DUF5753"/>
</dbReference>
<reference evidence="2 3" key="1">
    <citation type="submission" date="2020-08" db="EMBL/GenBank/DDBJ databases">
        <title>Genomic Encyclopedia of Type Strains, Phase III (KMG-III): the genomes of soil and plant-associated and newly described type strains.</title>
        <authorList>
            <person name="Whitman W."/>
        </authorList>
    </citation>
    <scope>NUCLEOTIDE SEQUENCE [LARGE SCALE GENOMIC DNA]</scope>
    <source>
        <strain evidence="2 3">CECT 8305</strain>
    </source>
</reference>
<dbReference type="SUPFAM" id="SSF47413">
    <property type="entry name" value="lambda repressor-like DNA-binding domains"/>
    <property type="match status" value="1"/>
</dbReference>
<dbReference type="InterPro" id="IPR010982">
    <property type="entry name" value="Lambda_DNA-bd_dom_sf"/>
</dbReference>
<dbReference type="Pfam" id="PF19054">
    <property type="entry name" value="DUF5753"/>
    <property type="match status" value="1"/>
</dbReference>
<name>A0A7W9Q596_9ACTN</name>
<dbReference type="AlphaFoldDB" id="A0A7W9Q596"/>
<gene>
    <name evidence="2" type="ORF">FHS42_000889</name>
</gene>